<protein>
    <submittedName>
        <fullName evidence="3">Response regulator transcription factor</fullName>
    </submittedName>
</protein>
<dbReference type="Pfam" id="PF00196">
    <property type="entry name" value="GerE"/>
    <property type="match status" value="1"/>
</dbReference>
<evidence type="ECO:0000313" key="4">
    <source>
        <dbReference type="Proteomes" id="UP001205603"/>
    </source>
</evidence>
<dbReference type="PROSITE" id="PS50043">
    <property type="entry name" value="HTH_LUXR_2"/>
    <property type="match status" value="1"/>
</dbReference>
<evidence type="ECO:0000313" key="3">
    <source>
        <dbReference type="EMBL" id="MCP9612343.1"/>
    </source>
</evidence>
<evidence type="ECO:0000256" key="1">
    <source>
        <dbReference type="ARBA" id="ARBA00023125"/>
    </source>
</evidence>
<sequence length="213" mass="24308">MKTIILADNQAISREGLRHLIAEILPDIIPSESNSKKELLSLLSSQPEATVILDYTLFDFSGPEELINICERYTDSSWLLFSDELSDDFINRIVINHRFGFLLKDCSKEEILLGLQKTLSGHRYICNEISNQLISKNNTSIRAERLTATETEILKQIALGNSTKEIATIRHLSFHTVNTHRKNIFRKINVNNMHEATKYAMRAGIIDIAEYCI</sequence>
<dbReference type="CDD" id="cd06170">
    <property type="entry name" value="LuxR_C_like"/>
    <property type="match status" value="1"/>
</dbReference>
<name>A0ABT1MI79_9BACT</name>
<organism evidence="3 4">
    <name type="scientific">Coprobacter tertius</name>
    <dbReference type="NCBI Taxonomy" id="2944915"/>
    <lineage>
        <taxon>Bacteria</taxon>
        <taxon>Pseudomonadati</taxon>
        <taxon>Bacteroidota</taxon>
        <taxon>Bacteroidia</taxon>
        <taxon>Bacteroidales</taxon>
        <taxon>Barnesiellaceae</taxon>
        <taxon>Coprobacter</taxon>
    </lineage>
</organism>
<dbReference type="SUPFAM" id="SSF46894">
    <property type="entry name" value="C-terminal effector domain of the bipartite response regulators"/>
    <property type="match status" value="1"/>
</dbReference>
<keyword evidence="1" id="KW-0238">DNA-binding</keyword>
<evidence type="ECO:0000259" key="2">
    <source>
        <dbReference type="PROSITE" id="PS50043"/>
    </source>
</evidence>
<dbReference type="InterPro" id="IPR000792">
    <property type="entry name" value="Tscrpt_reg_LuxR_C"/>
</dbReference>
<dbReference type="EMBL" id="JANDHW010000008">
    <property type="protein sequence ID" value="MCP9612343.1"/>
    <property type="molecule type" value="Genomic_DNA"/>
</dbReference>
<gene>
    <name evidence="3" type="ORF">NMU02_09585</name>
</gene>
<dbReference type="InterPro" id="IPR039420">
    <property type="entry name" value="WalR-like"/>
</dbReference>
<comment type="caution">
    <text evidence="3">The sequence shown here is derived from an EMBL/GenBank/DDBJ whole genome shotgun (WGS) entry which is preliminary data.</text>
</comment>
<dbReference type="PRINTS" id="PR00038">
    <property type="entry name" value="HTHLUXR"/>
</dbReference>
<dbReference type="InterPro" id="IPR011006">
    <property type="entry name" value="CheY-like_superfamily"/>
</dbReference>
<dbReference type="InterPro" id="IPR016032">
    <property type="entry name" value="Sig_transdc_resp-reg_C-effctor"/>
</dbReference>
<proteinExistence type="predicted"/>
<dbReference type="SMART" id="SM00421">
    <property type="entry name" value="HTH_LUXR"/>
    <property type="match status" value="1"/>
</dbReference>
<dbReference type="Proteomes" id="UP001205603">
    <property type="component" value="Unassembled WGS sequence"/>
</dbReference>
<dbReference type="SUPFAM" id="SSF52172">
    <property type="entry name" value="CheY-like"/>
    <property type="match status" value="1"/>
</dbReference>
<feature type="domain" description="HTH luxR-type" evidence="2">
    <location>
        <begin position="139"/>
        <end position="204"/>
    </location>
</feature>
<reference evidence="3 4" key="1">
    <citation type="submission" date="2022-07" db="EMBL/GenBank/DDBJ databases">
        <title>Fecal culturing of patients with breast cancer.</title>
        <authorList>
            <person name="Teng N.M.Y."/>
            <person name="Kiu R."/>
            <person name="Evans R."/>
            <person name="Baker D.J."/>
            <person name="Zenner C."/>
            <person name="Robinson S.D."/>
            <person name="Hall L.J."/>
        </authorList>
    </citation>
    <scope>NUCLEOTIDE SEQUENCE [LARGE SCALE GENOMIC DNA]</scope>
    <source>
        <strain evidence="3 4">LH1063</strain>
    </source>
</reference>
<keyword evidence="4" id="KW-1185">Reference proteome</keyword>
<dbReference type="RefSeq" id="WP_255027634.1">
    <property type="nucleotide sequence ID" value="NZ_JANDHW010000008.1"/>
</dbReference>
<dbReference type="PANTHER" id="PTHR43214:SF43">
    <property type="entry name" value="TWO-COMPONENT RESPONSE REGULATOR"/>
    <property type="match status" value="1"/>
</dbReference>
<dbReference type="PANTHER" id="PTHR43214">
    <property type="entry name" value="TWO-COMPONENT RESPONSE REGULATOR"/>
    <property type="match status" value="1"/>
</dbReference>
<accession>A0ABT1MI79</accession>
<dbReference type="Gene3D" id="3.40.50.2300">
    <property type="match status" value="1"/>
</dbReference>